<protein>
    <submittedName>
        <fullName evidence="1">Uncharacterized protein</fullName>
    </submittedName>
</protein>
<proteinExistence type="predicted"/>
<gene>
    <name evidence="1" type="ORF">Pint_02349</name>
</gene>
<sequence length="80" mass="9053">MKILKICKEAITSNGKMGKVIIIDMLVEKKEGDNESTKTELFFDMMMMVLVTGKKRDEKESAKLLLEAGFTHYKITPILG</sequence>
<reference evidence="2" key="1">
    <citation type="journal article" date="2023" name="G3 (Bethesda)">
        <title>Genome assembly and association tests identify interacting loci associated with vigor, precocity, and sex in interspecific pistachio rootstocks.</title>
        <authorList>
            <person name="Palmer W."/>
            <person name="Jacygrad E."/>
            <person name="Sagayaradj S."/>
            <person name="Cavanaugh K."/>
            <person name="Han R."/>
            <person name="Bertier L."/>
            <person name="Beede B."/>
            <person name="Kafkas S."/>
            <person name="Golino D."/>
            <person name="Preece J."/>
            <person name="Michelmore R."/>
        </authorList>
    </citation>
    <scope>NUCLEOTIDE SEQUENCE [LARGE SCALE GENOMIC DNA]</scope>
</reference>
<accession>A0ACC0ZLB7</accession>
<organism evidence="1 2">
    <name type="scientific">Pistacia integerrima</name>
    <dbReference type="NCBI Taxonomy" id="434235"/>
    <lineage>
        <taxon>Eukaryota</taxon>
        <taxon>Viridiplantae</taxon>
        <taxon>Streptophyta</taxon>
        <taxon>Embryophyta</taxon>
        <taxon>Tracheophyta</taxon>
        <taxon>Spermatophyta</taxon>
        <taxon>Magnoliopsida</taxon>
        <taxon>eudicotyledons</taxon>
        <taxon>Gunneridae</taxon>
        <taxon>Pentapetalae</taxon>
        <taxon>rosids</taxon>
        <taxon>malvids</taxon>
        <taxon>Sapindales</taxon>
        <taxon>Anacardiaceae</taxon>
        <taxon>Pistacia</taxon>
    </lineage>
</organism>
<name>A0ACC0ZLB7_9ROSI</name>
<keyword evidence="2" id="KW-1185">Reference proteome</keyword>
<evidence type="ECO:0000313" key="2">
    <source>
        <dbReference type="Proteomes" id="UP001163603"/>
    </source>
</evidence>
<comment type="caution">
    <text evidence="1">The sequence shown here is derived from an EMBL/GenBank/DDBJ whole genome shotgun (WGS) entry which is preliminary data.</text>
</comment>
<dbReference type="EMBL" id="CM047736">
    <property type="protein sequence ID" value="KAJ0052805.1"/>
    <property type="molecule type" value="Genomic_DNA"/>
</dbReference>
<evidence type="ECO:0000313" key="1">
    <source>
        <dbReference type="EMBL" id="KAJ0052805.1"/>
    </source>
</evidence>
<dbReference type="Proteomes" id="UP001163603">
    <property type="component" value="Chromosome 1"/>
</dbReference>